<dbReference type="GO" id="GO:0000160">
    <property type="term" value="P:phosphorelay signal transduction system"/>
    <property type="evidence" value="ECO:0007669"/>
    <property type="project" value="InterPro"/>
</dbReference>
<name>A0A7X5Y538_9SPHN</name>
<evidence type="ECO:0000256" key="1">
    <source>
        <dbReference type="PROSITE-ProRule" id="PRU00169"/>
    </source>
</evidence>
<dbReference type="InterPro" id="IPR011006">
    <property type="entry name" value="CheY-like_superfamily"/>
</dbReference>
<dbReference type="SUPFAM" id="SSF52172">
    <property type="entry name" value="CheY-like"/>
    <property type="match status" value="1"/>
</dbReference>
<dbReference type="GO" id="GO:0003677">
    <property type="term" value="F:DNA binding"/>
    <property type="evidence" value="ECO:0007669"/>
    <property type="project" value="UniProtKB-KW"/>
</dbReference>
<keyword evidence="3" id="KW-0238">DNA-binding</keyword>
<dbReference type="Gene3D" id="3.40.50.2300">
    <property type="match status" value="1"/>
</dbReference>
<dbReference type="AlphaFoldDB" id="A0A7X5Y538"/>
<dbReference type="RefSeq" id="WP_125977418.1">
    <property type="nucleotide sequence ID" value="NZ_BAAADY010000037.1"/>
</dbReference>
<evidence type="ECO:0000259" key="2">
    <source>
        <dbReference type="PROSITE" id="PS50110"/>
    </source>
</evidence>
<protein>
    <submittedName>
        <fullName evidence="3">DNA-binding NtrC family response regulator</fullName>
    </submittedName>
</protein>
<comment type="caution">
    <text evidence="3">The sequence shown here is derived from an EMBL/GenBank/DDBJ whole genome shotgun (WGS) entry which is preliminary data.</text>
</comment>
<reference evidence="3 4" key="1">
    <citation type="submission" date="2020-03" db="EMBL/GenBank/DDBJ databases">
        <title>Genomic Encyclopedia of Type Strains, Phase IV (KMG-IV): sequencing the most valuable type-strain genomes for metagenomic binning, comparative biology and taxonomic classification.</title>
        <authorList>
            <person name="Goeker M."/>
        </authorList>
    </citation>
    <scope>NUCLEOTIDE SEQUENCE [LARGE SCALE GENOMIC DNA]</scope>
    <source>
        <strain evidence="3 4">DSM 7225</strain>
    </source>
</reference>
<organism evidence="3 4">
    <name type="scientific">Sphingomonas trueperi</name>
    <dbReference type="NCBI Taxonomy" id="53317"/>
    <lineage>
        <taxon>Bacteria</taxon>
        <taxon>Pseudomonadati</taxon>
        <taxon>Pseudomonadota</taxon>
        <taxon>Alphaproteobacteria</taxon>
        <taxon>Sphingomonadales</taxon>
        <taxon>Sphingomonadaceae</taxon>
        <taxon>Sphingomonas</taxon>
    </lineage>
</organism>
<gene>
    <name evidence="3" type="ORF">GGR89_004268</name>
</gene>
<feature type="modified residue" description="4-aspartylphosphate" evidence="1">
    <location>
        <position position="61"/>
    </location>
</feature>
<accession>A0A7X5Y538</accession>
<keyword evidence="1" id="KW-0597">Phosphoprotein</keyword>
<dbReference type="SMART" id="SM00448">
    <property type="entry name" value="REC"/>
    <property type="match status" value="1"/>
</dbReference>
<evidence type="ECO:0000313" key="4">
    <source>
        <dbReference type="Proteomes" id="UP000531251"/>
    </source>
</evidence>
<dbReference type="InterPro" id="IPR001789">
    <property type="entry name" value="Sig_transdc_resp-reg_receiver"/>
</dbReference>
<dbReference type="PROSITE" id="PS50110">
    <property type="entry name" value="RESPONSE_REGULATORY"/>
    <property type="match status" value="1"/>
</dbReference>
<dbReference type="EMBL" id="JAATJB010000024">
    <property type="protein sequence ID" value="NJB99920.1"/>
    <property type="molecule type" value="Genomic_DNA"/>
</dbReference>
<proteinExistence type="predicted"/>
<evidence type="ECO:0000313" key="3">
    <source>
        <dbReference type="EMBL" id="NJB99920.1"/>
    </source>
</evidence>
<dbReference type="Proteomes" id="UP000531251">
    <property type="component" value="Unassembled WGS sequence"/>
</dbReference>
<keyword evidence="4" id="KW-1185">Reference proteome</keyword>
<feature type="domain" description="Response regulatory" evidence="2">
    <location>
        <begin position="10"/>
        <end position="121"/>
    </location>
</feature>
<sequence length="138" mass="14982">MVDAPLHGCRVLVIEDEFLLADELADALRDAGAMVLGPVGTVQHAIDLIRAEARIDCAVVDVNLGGEMVFPAAELLQTRGIPFFFTTGYDASALPPSFRTVLRCEKPVDLRRLQQAISAMHSDRPEGGTVMRVPTPNR</sequence>